<organism evidence="8 9">
    <name type="scientific">Pseudorhodoferax aquiterrae</name>
    <dbReference type="NCBI Taxonomy" id="747304"/>
    <lineage>
        <taxon>Bacteria</taxon>
        <taxon>Pseudomonadati</taxon>
        <taxon>Pseudomonadota</taxon>
        <taxon>Betaproteobacteria</taxon>
        <taxon>Burkholderiales</taxon>
        <taxon>Comamonadaceae</taxon>
    </lineage>
</organism>
<dbReference type="Gene3D" id="3.40.630.30">
    <property type="match status" value="1"/>
</dbReference>
<dbReference type="EMBL" id="BMYK01000001">
    <property type="protein sequence ID" value="GHC68836.1"/>
    <property type="molecule type" value="Genomic_DNA"/>
</dbReference>
<dbReference type="InterPro" id="IPR016181">
    <property type="entry name" value="Acyl_CoA_acyltransferase"/>
</dbReference>
<keyword evidence="3" id="KW-0133">Cell shape</keyword>
<dbReference type="PANTHER" id="PTHR36174">
    <property type="entry name" value="LIPID II:GLYCINE GLYCYLTRANSFERASE"/>
    <property type="match status" value="1"/>
</dbReference>
<dbReference type="InterPro" id="IPR038740">
    <property type="entry name" value="BioF2-like_GNAT_dom"/>
</dbReference>
<evidence type="ECO:0000313" key="9">
    <source>
        <dbReference type="Proteomes" id="UP000626210"/>
    </source>
</evidence>
<gene>
    <name evidence="8" type="ORF">GCM10007320_01600</name>
</gene>
<evidence type="ECO:0000259" key="7">
    <source>
        <dbReference type="Pfam" id="PF13480"/>
    </source>
</evidence>
<sequence>MLTIHRLQPGDAEASRRWDAFVHQCPEASFFHRAGWQTLLRDIFRHDSHFLYAEDDGAIRGVLPLGHVKSRLFGNALVSMPFGVYGGVAASDAAAAELLEQEAQSLARRLGVDHLEMRNVQRRHTDWPLQDLYVTFRKSIGADDEANMLAIPRKQRAMVRKGIKNGLQSSIDPNVDRFFALYADNVHRHGTPAMSKRYFQALLTTFGEDCEVLTVTSPEGRPLSSVLSFYFRDEVLPYYAGDDEAARDLAANDFKYWELMRHAAARGARVFDYGRSKQGTGSFAFKKNWGFEPQPLHYEYQLYKRDAVPQNNPSNAKYQFVIRTWRRLPRALVNFVGPHIVRNLG</sequence>
<dbReference type="NCBIfam" id="TIGR03019">
    <property type="entry name" value="pepcterm_femAB"/>
    <property type="match status" value="1"/>
</dbReference>
<evidence type="ECO:0000256" key="4">
    <source>
        <dbReference type="ARBA" id="ARBA00022984"/>
    </source>
</evidence>
<comment type="caution">
    <text evidence="8">The sequence shown here is derived from an EMBL/GenBank/DDBJ whole genome shotgun (WGS) entry which is preliminary data.</text>
</comment>
<keyword evidence="2" id="KW-0808">Transferase</keyword>
<keyword evidence="6" id="KW-0961">Cell wall biogenesis/degradation</keyword>
<evidence type="ECO:0000256" key="6">
    <source>
        <dbReference type="ARBA" id="ARBA00023316"/>
    </source>
</evidence>
<dbReference type="InterPro" id="IPR050644">
    <property type="entry name" value="PG_Glycine_Bridge_Synth"/>
</dbReference>
<evidence type="ECO:0000256" key="3">
    <source>
        <dbReference type="ARBA" id="ARBA00022960"/>
    </source>
</evidence>
<protein>
    <submittedName>
        <fullName evidence="8">Peptidoglycan bridge formation protein FemAB</fullName>
    </submittedName>
</protein>
<proteinExistence type="inferred from homology"/>
<dbReference type="RefSeq" id="WP_189685134.1">
    <property type="nucleotide sequence ID" value="NZ_BMYK01000001.1"/>
</dbReference>
<evidence type="ECO:0000256" key="1">
    <source>
        <dbReference type="ARBA" id="ARBA00009943"/>
    </source>
</evidence>
<keyword evidence="5" id="KW-0012">Acyltransferase</keyword>
<dbReference type="InterPro" id="IPR017469">
    <property type="entry name" value="PEP-CTERM_FemAB-rel"/>
</dbReference>
<dbReference type="SUPFAM" id="SSF55729">
    <property type="entry name" value="Acyl-CoA N-acyltransferases (Nat)"/>
    <property type="match status" value="2"/>
</dbReference>
<dbReference type="InterPro" id="IPR003447">
    <property type="entry name" value="FEMABX"/>
</dbReference>
<keyword evidence="9" id="KW-1185">Reference proteome</keyword>
<evidence type="ECO:0000256" key="5">
    <source>
        <dbReference type="ARBA" id="ARBA00023315"/>
    </source>
</evidence>
<feature type="domain" description="BioF2-like acetyltransferase" evidence="7">
    <location>
        <begin position="154"/>
        <end position="286"/>
    </location>
</feature>
<evidence type="ECO:0000256" key="2">
    <source>
        <dbReference type="ARBA" id="ARBA00022679"/>
    </source>
</evidence>
<accession>A0ABQ3FUK6</accession>
<reference evidence="9" key="1">
    <citation type="journal article" date="2019" name="Int. J. Syst. Evol. Microbiol.">
        <title>The Global Catalogue of Microorganisms (GCM) 10K type strain sequencing project: providing services to taxonomists for standard genome sequencing and annotation.</title>
        <authorList>
            <consortium name="The Broad Institute Genomics Platform"/>
            <consortium name="The Broad Institute Genome Sequencing Center for Infectious Disease"/>
            <person name="Wu L."/>
            <person name="Ma J."/>
        </authorList>
    </citation>
    <scope>NUCLEOTIDE SEQUENCE [LARGE SCALE GENOMIC DNA]</scope>
    <source>
        <strain evidence="9">KCTC 23314</strain>
    </source>
</reference>
<comment type="similarity">
    <text evidence="1">Belongs to the FemABX family.</text>
</comment>
<evidence type="ECO:0000313" key="8">
    <source>
        <dbReference type="EMBL" id="GHC68836.1"/>
    </source>
</evidence>
<dbReference type="Proteomes" id="UP000626210">
    <property type="component" value="Unassembled WGS sequence"/>
</dbReference>
<dbReference type="PROSITE" id="PS51191">
    <property type="entry name" value="FEMABX"/>
    <property type="match status" value="1"/>
</dbReference>
<keyword evidence="4" id="KW-0573">Peptidoglycan synthesis</keyword>
<name>A0ABQ3FUK6_9BURK</name>
<dbReference type="PANTHER" id="PTHR36174:SF1">
    <property type="entry name" value="LIPID II:GLYCINE GLYCYLTRANSFERASE"/>
    <property type="match status" value="1"/>
</dbReference>
<dbReference type="Pfam" id="PF13480">
    <property type="entry name" value="Acetyltransf_6"/>
    <property type="match status" value="1"/>
</dbReference>